<sequence length="146" mass="16609">MSKPFPELEGELRQPSLMRRFAAMIYDGFLVVAIWMCTGFAAVGLNHGEAVSGPLFQSVLFLLTFAFFAYFWVRLGQTLGMQAWKLRVQTLDGRHISLRQALIRFMTAIVSFACLGLGFFWMLFSSNKATWHDSFSETQIVLLPKN</sequence>
<evidence type="ECO:0000256" key="3">
    <source>
        <dbReference type="ARBA" id="ARBA00022692"/>
    </source>
</evidence>
<dbReference type="EMBL" id="FOGB01000015">
    <property type="protein sequence ID" value="SER04901.1"/>
    <property type="molecule type" value="Genomic_DNA"/>
</dbReference>
<evidence type="ECO:0000256" key="6">
    <source>
        <dbReference type="SAM" id="Phobius"/>
    </source>
</evidence>
<evidence type="ECO:0000259" key="7">
    <source>
        <dbReference type="Pfam" id="PF06271"/>
    </source>
</evidence>
<evidence type="ECO:0000256" key="4">
    <source>
        <dbReference type="ARBA" id="ARBA00022989"/>
    </source>
</evidence>
<dbReference type="AlphaFoldDB" id="A0A1H9L078"/>
<dbReference type="OrthoDB" id="9793824at2"/>
<dbReference type="InterPro" id="IPR051791">
    <property type="entry name" value="Pra-immunoreactive"/>
</dbReference>
<reference evidence="9" key="1">
    <citation type="submission" date="2016-10" db="EMBL/GenBank/DDBJ databases">
        <authorList>
            <person name="Varghese N."/>
            <person name="Submissions S."/>
        </authorList>
    </citation>
    <scope>NUCLEOTIDE SEQUENCE [LARGE SCALE GENOMIC DNA]</scope>
    <source>
        <strain evidence="9">DSM 18887</strain>
    </source>
</reference>
<dbReference type="STRING" id="355243.SAMN03080615_03728"/>
<proteinExistence type="predicted"/>
<protein>
    <submittedName>
        <fullName evidence="8">Uncharacterized membrane protein YckC, RDD family</fullName>
    </submittedName>
</protein>
<keyword evidence="2" id="KW-1003">Cell membrane</keyword>
<feature type="domain" description="RDD" evidence="7">
    <location>
        <begin position="15"/>
        <end position="136"/>
    </location>
</feature>
<dbReference type="Pfam" id="PF06271">
    <property type="entry name" value="RDD"/>
    <property type="match status" value="1"/>
</dbReference>
<dbReference type="PANTHER" id="PTHR36115">
    <property type="entry name" value="PROLINE-RICH ANTIGEN HOMOLOG-RELATED"/>
    <property type="match status" value="1"/>
</dbReference>
<organism evidence="8 9">
    <name type="scientific">Amphritea atlantica</name>
    <dbReference type="NCBI Taxonomy" id="355243"/>
    <lineage>
        <taxon>Bacteria</taxon>
        <taxon>Pseudomonadati</taxon>
        <taxon>Pseudomonadota</taxon>
        <taxon>Gammaproteobacteria</taxon>
        <taxon>Oceanospirillales</taxon>
        <taxon>Oceanospirillaceae</taxon>
        <taxon>Amphritea</taxon>
    </lineage>
</organism>
<evidence type="ECO:0000313" key="9">
    <source>
        <dbReference type="Proteomes" id="UP000198749"/>
    </source>
</evidence>
<keyword evidence="4 6" id="KW-1133">Transmembrane helix</keyword>
<feature type="transmembrane region" description="Helical" evidence="6">
    <location>
        <begin position="55"/>
        <end position="73"/>
    </location>
</feature>
<evidence type="ECO:0000256" key="5">
    <source>
        <dbReference type="ARBA" id="ARBA00023136"/>
    </source>
</evidence>
<gene>
    <name evidence="8" type="ORF">SAMN03080615_03728</name>
</gene>
<comment type="subcellular location">
    <subcellularLocation>
        <location evidence="1">Cell membrane</location>
        <topology evidence="1">Multi-pass membrane protein</topology>
    </subcellularLocation>
</comment>
<keyword evidence="3 6" id="KW-0812">Transmembrane</keyword>
<dbReference type="GO" id="GO:0005886">
    <property type="term" value="C:plasma membrane"/>
    <property type="evidence" value="ECO:0007669"/>
    <property type="project" value="UniProtKB-SubCell"/>
</dbReference>
<keyword evidence="9" id="KW-1185">Reference proteome</keyword>
<evidence type="ECO:0000256" key="2">
    <source>
        <dbReference type="ARBA" id="ARBA00022475"/>
    </source>
</evidence>
<keyword evidence="5 6" id="KW-0472">Membrane</keyword>
<dbReference type="Proteomes" id="UP000198749">
    <property type="component" value="Unassembled WGS sequence"/>
</dbReference>
<dbReference type="PANTHER" id="PTHR36115:SF10">
    <property type="entry name" value="RDD DOMAIN-CONTAINING PROTEIN"/>
    <property type="match status" value="1"/>
</dbReference>
<feature type="transmembrane region" description="Helical" evidence="6">
    <location>
        <begin position="21"/>
        <end position="43"/>
    </location>
</feature>
<feature type="transmembrane region" description="Helical" evidence="6">
    <location>
        <begin position="101"/>
        <end position="124"/>
    </location>
</feature>
<name>A0A1H9L078_9GAMM</name>
<evidence type="ECO:0000256" key="1">
    <source>
        <dbReference type="ARBA" id="ARBA00004651"/>
    </source>
</evidence>
<accession>A0A1H9L078</accession>
<dbReference type="RefSeq" id="WP_091361195.1">
    <property type="nucleotide sequence ID" value="NZ_AP025284.1"/>
</dbReference>
<dbReference type="InterPro" id="IPR010432">
    <property type="entry name" value="RDD"/>
</dbReference>
<evidence type="ECO:0000313" key="8">
    <source>
        <dbReference type="EMBL" id="SER04901.1"/>
    </source>
</evidence>